<organism evidence="14 15">
    <name type="scientific">Liparis tanakae</name>
    <name type="common">Tanaka's snailfish</name>
    <dbReference type="NCBI Taxonomy" id="230148"/>
    <lineage>
        <taxon>Eukaryota</taxon>
        <taxon>Metazoa</taxon>
        <taxon>Chordata</taxon>
        <taxon>Craniata</taxon>
        <taxon>Vertebrata</taxon>
        <taxon>Euteleostomi</taxon>
        <taxon>Actinopterygii</taxon>
        <taxon>Neopterygii</taxon>
        <taxon>Teleostei</taxon>
        <taxon>Neoteleostei</taxon>
        <taxon>Acanthomorphata</taxon>
        <taxon>Eupercaria</taxon>
        <taxon>Perciformes</taxon>
        <taxon>Cottioidei</taxon>
        <taxon>Cottales</taxon>
        <taxon>Liparidae</taxon>
        <taxon>Liparis</taxon>
    </lineage>
</organism>
<keyword evidence="9" id="KW-0472">Membrane</keyword>
<comment type="subcellular location">
    <subcellularLocation>
        <location evidence="1">Cytoplasmic vesicle membrane</location>
        <topology evidence="1">Multi-pass membrane protein</topology>
    </subcellularLocation>
</comment>
<dbReference type="GO" id="GO:0010043">
    <property type="term" value="P:response to zinc ion"/>
    <property type="evidence" value="ECO:0007669"/>
    <property type="project" value="TreeGrafter"/>
</dbReference>
<keyword evidence="10" id="KW-0968">Cytoplasmic vesicle</keyword>
<feature type="compositionally biased region" description="Basic residues" evidence="12">
    <location>
        <begin position="27"/>
        <end position="53"/>
    </location>
</feature>
<sequence>MVLILHQSGASHGHGLPAKRSQGSGHNHGHSHGHNHGHSHGHNHGHGNGHNHGHGNASVQAAFVHVVGDLVQSIGVMVAAAIIYFRVSVDRNTPSDAKLILVQSRAPQDVAVGSVKERLLSLRGVASLHSLHAWSLNTNRSLVSAHLVTEGGADAPRVLAKASKLLRSEFGFSSVTIQVEH</sequence>
<accession>A0A4Z2IJP4</accession>
<comment type="caution">
    <text evidence="14">The sequence shown here is derived from an EMBL/GenBank/DDBJ whole genome shotgun (WGS) entry which is preliminary data.</text>
</comment>
<dbReference type="PANTHER" id="PTHR11562">
    <property type="entry name" value="CATION EFFLUX PROTEIN/ ZINC TRANSPORTER"/>
    <property type="match status" value="1"/>
</dbReference>
<keyword evidence="7" id="KW-0864">Zinc transport</keyword>
<evidence type="ECO:0000256" key="1">
    <source>
        <dbReference type="ARBA" id="ARBA00004439"/>
    </source>
</evidence>
<keyword evidence="7" id="KW-0813">Transport</keyword>
<comment type="similarity">
    <text evidence="2">Belongs to the cation diffusion facilitator (CDF) transporter (TC 2.A.4) family. SLC30A subfamily.</text>
</comment>
<keyword evidence="4" id="KW-0812">Transmembrane</keyword>
<keyword evidence="7" id="KW-0406">Ion transport</keyword>
<dbReference type="InterPro" id="IPR027469">
    <property type="entry name" value="Cation_efflux_TMD_sf"/>
</dbReference>
<keyword evidence="6" id="KW-0862">Zinc</keyword>
<evidence type="ECO:0000256" key="3">
    <source>
        <dbReference type="ARBA" id="ARBA00022449"/>
    </source>
</evidence>
<feature type="domain" description="Cation efflux protein cytoplasmic" evidence="13">
    <location>
        <begin position="108"/>
        <end position="180"/>
    </location>
</feature>
<evidence type="ECO:0000256" key="5">
    <source>
        <dbReference type="ARBA" id="ARBA00022723"/>
    </source>
</evidence>
<keyword evidence="8" id="KW-1133">Transmembrane helix</keyword>
<dbReference type="GO" id="GO:0046872">
    <property type="term" value="F:metal ion binding"/>
    <property type="evidence" value="ECO:0007669"/>
    <property type="project" value="UniProtKB-KW"/>
</dbReference>
<dbReference type="GO" id="GO:0005385">
    <property type="term" value="F:zinc ion transmembrane transporter activity"/>
    <property type="evidence" value="ECO:0007669"/>
    <property type="project" value="TreeGrafter"/>
</dbReference>
<dbReference type="Proteomes" id="UP000314294">
    <property type="component" value="Unassembled WGS sequence"/>
</dbReference>
<evidence type="ECO:0000256" key="4">
    <source>
        <dbReference type="ARBA" id="ARBA00022692"/>
    </source>
</evidence>
<evidence type="ECO:0000313" key="15">
    <source>
        <dbReference type="Proteomes" id="UP000314294"/>
    </source>
</evidence>
<evidence type="ECO:0000256" key="12">
    <source>
        <dbReference type="SAM" id="MobiDB-lite"/>
    </source>
</evidence>
<dbReference type="GO" id="GO:0005886">
    <property type="term" value="C:plasma membrane"/>
    <property type="evidence" value="ECO:0007669"/>
    <property type="project" value="TreeGrafter"/>
</dbReference>
<evidence type="ECO:0000256" key="2">
    <source>
        <dbReference type="ARBA" id="ARBA00008873"/>
    </source>
</evidence>
<dbReference type="Pfam" id="PF16916">
    <property type="entry name" value="ZT_dimer"/>
    <property type="match status" value="1"/>
</dbReference>
<evidence type="ECO:0000256" key="10">
    <source>
        <dbReference type="ARBA" id="ARBA00023329"/>
    </source>
</evidence>
<dbReference type="InterPro" id="IPR027470">
    <property type="entry name" value="Cation_efflux_CTD"/>
</dbReference>
<name>A0A4Z2IJP4_9TELE</name>
<evidence type="ECO:0000256" key="9">
    <source>
        <dbReference type="ARBA" id="ARBA00023136"/>
    </source>
</evidence>
<dbReference type="SUPFAM" id="SSF161111">
    <property type="entry name" value="Cation efflux protein transmembrane domain-like"/>
    <property type="match status" value="1"/>
</dbReference>
<comment type="catalytic activity">
    <reaction evidence="11">
        <text>Zn(2+)(in) + 2 H(+)(out) = Zn(2+)(out) + 2 H(+)(in)</text>
        <dbReference type="Rhea" id="RHEA:72627"/>
        <dbReference type="ChEBI" id="CHEBI:15378"/>
        <dbReference type="ChEBI" id="CHEBI:29105"/>
    </reaction>
</comment>
<dbReference type="GO" id="GO:0030659">
    <property type="term" value="C:cytoplasmic vesicle membrane"/>
    <property type="evidence" value="ECO:0007669"/>
    <property type="project" value="UniProtKB-SubCell"/>
</dbReference>
<dbReference type="OrthoDB" id="9944568at2759"/>
<evidence type="ECO:0000256" key="11">
    <source>
        <dbReference type="ARBA" id="ARBA00048349"/>
    </source>
</evidence>
<protein>
    <submittedName>
        <fullName evidence="14">Zinc transporter 3</fullName>
    </submittedName>
</protein>
<feature type="region of interest" description="Disordered" evidence="12">
    <location>
        <begin position="7"/>
        <end position="56"/>
    </location>
</feature>
<keyword evidence="15" id="KW-1185">Reference proteome</keyword>
<reference evidence="14 15" key="1">
    <citation type="submission" date="2019-03" db="EMBL/GenBank/DDBJ databases">
        <title>First draft genome of Liparis tanakae, snailfish: a comprehensive survey of snailfish specific genes.</title>
        <authorList>
            <person name="Kim W."/>
            <person name="Song I."/>
            <person name="Jeong J.-H."/>
            <person name="Kim D."/>
            <person name="Kim S."/>
            <person name="Ryu S."/>
            <person name="Song J.Y."/>
            <person name="Lee S.K."/>
        </authorList>
    </citation>
    <scope>NUCLEOTIDE SEQUENCE [LARGE SCALE GENOMIC DNA]</scope>
    <source>
        <tissue evidence="14">Muscle</tissue>
    </source>
</reference>
<dbReference type="InterPro" id="IPR036837">
    <property type="entry name" value="Cation_efflux_CTD_sf"/>
</dbReference>
<evidence type="ECO:0000256" key="7">
    <source>
        <dbReference type="ARBA" id="ARBA00022906"/>
    </source>
</evidence>
<proteinExistence type="inferred from homology"/>
<dbReference type="InterPro" id="IPR050681">
    <property type="entry name" value="CDF/SLC30A"/>
</dbReference>
<evidence type="ECO:0000256" key="6">
    <source>
        <dbReference type="ARBA" id="ARBA00022833"/>
    </source>
</evidence>
<gene>
    <name evidence="14" type="primary">Slc30a3</name>
    <name evidence="14" type="ORF">EYF80_011470</name>
</gene>
<evidence type="ECO:0000256" key="8">
    <source>
        <dbReference type="ARBA" id="ARBA00022989"/>
    </source>
</evidence>
<dbReference type="Gene3D" id="1.20.1510.10">
    <property type="entry name" value="Cation efflux protein transmembrane domain"/>
    <property type="match status" value="1"/>
</dbReference>
<evidence type="ECO:0000259" key="13">
    <source>
        <dbReference type="Pfam" id="PF16916"/>
    </source>
</evidence>
<dbReference type="SUPFAM" id="SSF160240">
    <property type="entry name" value="Cation efflux protein cytoplasmic domain-like"/>
    <property type="match status" value="1"/>
</dbReference>
<keyword evidence="3" id="KW-0050">Antiport</keyword>
<dbReference type="PANTHER" id="PTHR11562:SF30">
    <property type="entry name" value="PROTON-COUPLED ZINC ANTIPORTER SLC30A3-RELATED"/>
    <property type="match status" value="1"/>
</dbReference>
<dbReference type="EMBL" id="SRLO01000075">
    <property type="protein sequence ID" value="TNN78230.1"/>
    <property type="molecule type" value="Genomic_DNA"/>
</dbReference>
<evidence type="ECO:0000313" key="14">
    <source>
        <dbReference type="EMBL" id="TNN78230.1"/>
    </source>
</evidence>
<keyword evidence="5" id="KW-0479">Metal-binding</keyword>
<dbReference type="GO" id="GO:0015297">
    <property type="term" value="F:antiporter activity"/>
    <property type="evidence" value="ECO:0007669"/>
    <property type="project" value="UniProtKB-KW"/>
</dbReference>
<dbReference type="AlphaFoldDB" id="A0A4Z2IJP4"/>